<dbReference type="InterPro" id="IPR051564">
    <property type="entry name" value="LRR_receptor-like_kinase"/>
</dbReference>
<evidence type="ECO:0000259" key="1">
    <source>
        <dbReference type="Pfam" id="PF07714"/>
    </source>
</evidence>
<dbReference type="InterPro" id="IPR001245">
    <property type="entry name" value="Ser-Thr/Tyr_kinase_cat_dom"/>
</dbReference>
<gene>
    <name evidence="2" type="ORF">HanXRQr2_Chr07g0312481</name>
</gene>
<accession>A0A9K3IP16</accession>
<dbReference type="SUPFAM" id="SSF56112">
    <property type="entry name" value="Protein kinase-like (PK-like)"/>
    <property type="match status" value="1"/>
</dbReference>
<organism evidence="2 3">
    <name type="scientific">Helianthus annuus</name>
    <name type="common">Common sunflower</name>
    <dbReference type="NCBI Taxonomy" id="4232"/>
    <lineage>
        <taxon>Eukaryota</taxon>
        <taxon>Viridiplantae</taxon>
        <taxon>Streptophyta</taxon>
        <taxon>Embryophyta</taxon>
        <taxon>Tracheophyta</taxon>
        <taxon>Spermatophyta</taxon>
        <taxon>Magnoliopsida</taxon>
        <taxon>eudicotyledons</taxon>
        <taxon>Gunneridae</taxon>
        <taxon>Pentapetalae</taxon>
        <taxon>asterids</taxon>
        <taxon>campanulids</taxon>
        <taxon>Asterales</taxon>
        <taxon>Asteraceae</taxon>
        <taxon>Asteroideae</taxon>
        <taxon>Heliantheae alliance</taxon>
        <taxon>Heliantheae</taxon>
        <taxon>Helianthus</taxon>
    </lineage>
</organism>
<dbReference type="PANTHER" id="PTHR48055:SF55">
    <property type="entry name" value="PROTEIN KINASE DOMAIN-CONTAINING PROTEIN"/>
    <property type="match status" value="1"/>
</dbReference>
<evidence type="ECO:0000313" key="3">
    <source>
        <dbReference type="Proteomes" id="UP000215914"/>
    </source>
</evidence>
<dbReference type="PANTHER" id="PTHR48055">
    <property type="entry name" value="LEUCINE-RICH REPEAT RECEPTOR PROTEIN KINASE EMS1"/>
    <property type="match status" value="1"/>
</dbReference>
<dbReference type="EMBL" id="MNCJ02000322">
    <property type="protein sequence ID" value="KAF5800130.1"/>
    <property type="molecule type" value="Genomic_DNA"/>
</dbReference>
<dbReference type="AlphaFoldDB" id="A0A9K3IP16"/>
<dbReference type="Gramene" id="mRNA:HanXRQr2_Chr07g0312481">
    <property type="protein sequence ID" value="mRNA:HanXRQr2_Chr07g0312481"/>
    <property type="gene ID" value="HanXRQr2_Chr07g0312481"/>
</dbReference>
<keyword evidence="2" id="KW-0808">Transferase</keyword>
<evidence type="ECO:0000313" key="2">
    <source>
        <dbReference type="EMBL" id="KAF5800130.1"/>
    </source>
</evidence>
<dbReference type="Proteomes" id="UP000215914">
    <property type="component" value="Unassembled WGS sequence"/>
</dbReference>
<feature type="domain" description="Serine-threonine/tyrosine-protein kinase catalytic" evidence="1">
    <location>
        <begin position="9"/>
        <end position="61"/>
    </location>
</feature>
<dbReference type="InterPro" id="IPR011009">
    <property type="entry name" value="Kinase-like_dom_sf"/>
</dbReference>
<name>A0A9K3IP16_HELAN</name>
<dbReference type="Gene3D" id="1.10.510.10">
    <property type="entry name" value="Transferase(Phosphotransferase) domain 1"/>
    <property type="match status" value="1"/>
</dbReference>
<comment type="caution">
    <text evidence="2">The sequence shown here is derived from an EMBL/GenBank/DDBJ whole genome shotgun (WGS) entry which is preliminary data.</text>
</comment>
<sequence>MQPQYGLGSEMTKEGDIYSFGILLLEMMTGKRPTDQMFQEELNLHGYVKMAMPDHFMAVIEPALLHALEEEMDAANTNRGYSEDEDEKWKRLWDGMISLGRIGLACSVESPKEIDN</sequence>
<protein>
    <recommendedName>
        <fullName evidence="1">Serine-threonine/tyrosine-protein kinase catalytic domain-containing protein</fullName>
    </recommendedName>
</protein>
<keyword evidence="3" id="KW-1185">Reference proteome</keyword>
<dbReference type="GO" id="GO:0004672">
    <property type="term" value="F:protein kinase activity"/>
    <property type="evidence" value="ECO:0007669"/>
    <property type="project" value="InterPro"/>
</dbReference>
<reference evidence="2" key="2">
    <citation type="submission" date="2020-06" db="EMBL/GenBank/DDBJ databases">
        <title>Helianthus annuus Genome sequencing and assembly Release 2.</title>
        <authorList>
            <person name="Gouzy J."/>
            <person name="Langlade N."/>
            <person name="Munos S."/>
        </authorList>
    </citation>
    <scope>NUCLEOTIDE SEQUENCE</scope>
    <source>
        <tissue evidence="2">Leaves</tissue>
    </source>
</reference>
<proteinExistence type="predicted"/>
<reference evidence="2" key="1">
    <citation type="journal article" date="2017" name="Nature">
        <title>The sunflower genome provides insights into oil metabolism, flowering and Asterid evolution.</title>
        <authorList>
            <person name="Badouin H."/>
            <person name="Gouzy J."/>
            <person name="Grassa C.J."/>
            <person name="Murat F."/>
            <person name="Staton S.E."/>
            <person name="Cottret L."/>
            <person name="Lelandais-Briere C."/>
            <person name="Owens G.L."/>
            <person name="Carrere S."/>
            <person name="Mayjonade B."/>
            <person name="Legrand L."/>
            <person name="Gill N."/>
            <person name="Kane N.C."/>
            <person name="Bowers J.E."/>
            <person name="Hubner S."/>
            <person name="Bellec A."/>
            <person name="Berard A."/>
            <person name="Berges H."/>
            <person name="Blanchet N."/>
            <person name="Boniface M.C."/>
            <person name="Brunel D."/>
            <person name="Catrice O."/>
            <person name="Chaidir N."/>
            <person name="Claudel C."/>
            <person name="Donnadieu C."/>
            <person name="Faraut T."/>
            <person name="Fievet G."/>
            <person name="Helmstetter N."/>
            <person name="King M."/>
            <person name="Knapp S.J."/>
            <person name="Lai Z."/>
            <person name="Le Paslier M.C."/>
            <person name="Lippi Y."/>
            <person name="Lorenzon L."/>
            <person name="Mandel J.R."/>
            <person name="Marage G."/>
            <person name="Marchand G."/>
            <person name="Marquand E."/>
            <person name="Bret-Mestries E."/>
            <person name="Morien E."/>
            <person name="Nambeesan S."/>
            <person name="Nguyen T."/>
            <person name="Pegot-Espagnet P."/>
            <person name="Pouilly N."/>
            <person name="Raftis F."/>
            <person name="Sallet E."/>
            <person name="Schiex T."/>
            <person name="Thomas J."/>
            <person name="Vandecasteele C."/>
            <person name="Vares D."/>
            <person name="Vear F."/>
            <person name="Vautrin S."/>
            <person name="Crespi M."/>
            <person name="Mangin B."/>
            <person name="Burke J.M."/>
            <person name="Salse J."/>
            <person name="Munos S."/>
            <person name="Vincourt P."/>
            <person name="Rieseberg L.H."/>
            <person name="Langlade N.B."/>
        </authorList>
    </citation>
    <scope>NUCLEOTIDE SEQUENCE</scope>
    <source>
        <tissue evidence="2">Leaves</tissue>
    </source>
</reference>
<dbReference type="Pfam" id="PF07714">
    <property type="entry name" value="PK_Tyr_Ser-Thr"/>
    <property type="match status" value="1"/>
</dbReference>